<dbReference type="OrthoDB" id="2872086at2"/>
<dbReference type="RefSeq" id="WP_063234494.1">
    <property type="nucleotide sequence ID" value="NZ_BCVO01000015.1"/>
</dbReference>
<dbReference type="AlphaFoldDB" id="A0A223ENB4"/>
<proteinExistence type="predicted"/>
<dbReference type="GeneID" id="56475923"/>
<keyword evidence="1" id="KW-0175">Coiled coil</keyword>
<sequence>MAGKSNFYKGLKLLGAQKEQQLNGKIQNLLNNRELIEAISDNAQMQIPRINRMQEASERMSIIMNSPTKKDVVSVAKLVIQLEEKIDRLEELVSILVEDRGGNVRGNSSVRNKRNAFSSGSKKKKSSWESNEMDGRKKRISDFINNSLLSSSQLPEFDSLGQGNSNV</sequence>
<reference evidence="3 4" key="1">
    <citation type="submission" date="2016-10" db="EMBL/GenBank/DDBJ databases">
        <title>The whole genome sequencing and assembly of Bacillus simplex DSM 1321 strain.</title>
        <authorList>
            <person name="Park M.-K."/>
            <person name="Lee Y.-J."/>
            <person name="Yi H."/>
            <person name="Bahn Y.-S."/>
            <person name="Kim J.F."/>
            <person name="Lee D.-W."/>
        </authorList>
    </citation>
    <scope>NUCLEOTIDE SEQUENCE [LARGE SCALE GENOMIC DNA]</scope>
    <source>
        <strain evidence="3 4">DSM 1321</strain>
    </source>
</reference>
<feature type="coiled-coil region" evidence="1">
    <location>
        <begin position="72"/>
        <end position="99"/>
    </location>
</feature>
<accession>A0A223ENB4</accession>
<evidence type="ECO:0000313" key="4">
    <source>
        <dbReference type="Proteomes" id="UP000214618"/>
    </source>
</evidence>
<dbReference type="Proteomes" id="UP000214618">
    <property type="component" value="Chromosome"/>
</dbReference>
<feature type="region of interest" description="Disordered" evidence="2">
    <location>
        <begin position="104"/>
        <end position="134"/>
    </location>
</feature>
<evidence type="ECO:0000256" key="2">
    <source>
        <dbReference type="SAM" id="MobiDB-lite"/>
    </source>
</evidence>
<protein>
    <submittedName>
        <fullName evidence="3">Uncharacterized protein</fullName>
    </submittedName>
</protein>
<gene>
    <name evidence="3" type="ORF">BS1321_24340</name>
</gene>
<dbReference type="EMBL" id="CP017704">
    <property type="protein sequence ID" value="ASS96759.1"/>
    <property type="molecule type" value="Genomic_DNA"/>
</dbReference>
<name>A0A223ENB4_9BACI</name>
<organism evidence="3 4">
    <name type="scientific">Peribacillus simplex NBRC 15720 = DSM 1321</name>
    <dbReference type="NCBI Taxonomy" id="1349754"/>
    <lineage>
        <taxon>Bacteria</taxon>
        <taxon>Bacillati</taxon>
        <taxon>Bacillota</taxon>
        <taxon>Bacilli</taxon>
        <taxon>Bacillales</taxon>
        <taxon>Bacillaceae</taxon>
        <taxon>Peribacillus</taxon>
    </lineage>
</organism>
<evidence type="ECO:0000313" key="3">
    <source>
        <dbReference type="EMBL" id="ASS96759.1"/>
    </source>
</evidence>
<evidence type="ECO:0000256" key="1">
    <source>
        <dbReference type="SAM" id="Coils"/>
    </source>
</evidence>